<dbReference type="AlphaFoldDB" id="A0A2X2CL49"/>
<keyword evidence="14" id="KW-1185">Reference proteome</keyword>
<dbReference type="InterPro" id="IPR053927">
    <property type="entry name" value="FlgK_helical"/>
</dbReference>
<dbReference type="GO" id="GO:0009424">
    <property type="term" value="C:bacterial-type flagellum hook"/>
    <property type="evidence" value="ECO:0007669"/>
    <property type="project" value="InterPro"/>
</dbReference>
<keyword evidence="12" id="KW-0282">Flagellum</keyword>
<dbReference type="GO" id="GO:0005576">
    <property type="term" value="C:extracellular region"/>
    <property type="evidence" value="ECO:0007669"/>
    <property type="project" value="UniProtKB-SubCell"/>
</dbReference>
<evidence type="ECO:0000259" key="8">
    <source>
        <dbReference type="Pfam" id="PF06429"/>
    </source>
</evidence>
<dbReference type="PANTHER" id="PTHR30033">
    <property type="entry name" value="FLAGELLAR HOOK-ASSOCIATED PROTEIN 1"/>
    <property type="match status" value="1"/>
</dbReference>
<evidence type="ECO:0000313" key="13">
    <source>
        <dbReference type="Proteomes" id="UP000250443"/>
    </source>
</evidence>
<dbReference type="InterPro" id="IPR049119">
    <property type="entry name" value="FlgK_D2-like"/>
</dbReference>
<comment type="similarity">
    <text evidence="3">Belongs to the flagella basal body rod proteins family.</text>
</comment>
<dbReference type="NCBIfam" id="TIGR02492">
    <property type="entry name" value="flgK_ends"/>
    <property type="match status" value="1"/>
</dbReference>
<evidence type="ECO:0000256" key="6">
    <source>
        <dbReference type="ARBA" id="ARBA00023143"/>
    </source>
</evidence>
<dbReference type="SUPFAM" id="SSF64518">
    <property type="entry name" value="Phase 1 flagellin"/>
    <property type="match status" value="1"/>
</dbReference>
<reference evidence="11 14" key="2">
    <citation type="submission" date="2020-10" db="EMBL/GenBank/DDBJ databases">
        <title>Genome sequences of Pseudomonas isolates.</title>
        <authorList>
            <person name="Wessels L."/>
            <person name="Reich F."/>
            <person name="Hammerl J."/>
        </authorList>
    </citation>
    <scope>NUCLEOTIDE SEQUENCE [LARGE SCALE GENOMIC DNA]</scope>
    <source>
        <strain evidence="11 14">20-MO00624-0</strain>
    </source>
</reference>
<dbReference type="InterPro" id="IPR010930">
    <property type="entry name" value="Flg_bb/hook_C_dom"/>
</dbReference>
<dbReference type="Proteomes" id="UP000250443">
    <property type="component" value="Unassembled WGS sequence"/>
</dbReference>
<keyword evidence="12" id="KW-0966">Cell projection</keyword>
<dbReference type="GO" id="GO:0044780">
    <property type="term" value="P:bacterial-type flagellum assembly"/>
    <property type="evidence" value="ECO:0007669"/>
    <property type="project" value="InterPro"/>
</dbReference>
<sequence>MSNLISIGLSGLSASQSALSTTGHNITNADTAGYTRQQTVQKTTAARLEGTSYIGTGTTIADVRRIYNDYLGTQVRTTTALNSAAQSFYNQVKQVDSLLSDGTTGVSKVMQSFFAALQTASASPTDNASRQLLLTQAQGLSERFNSVTNQLVDQNNYVNEQLASMATQANKLAGSVAQYNQAIAEASGNGASPNDLLDARDEAVRQLSEMIGVTVVNQDGNYNLYIGSGQPLVVGNSVSTLAAGPSQIDPARYAVTLTKANTTQDVSSVVTGGEMGGLLNYRNNVLDPARNELGRMAMVITEQVNSQLGQGLDLNGNFGSPMFADLNSAANVSHRSLAQIGNSDKTASLNVDIKDTSKLTTSDYEVTMQEGNRYSVRRLSDGQAMGSYSLDASPAPVIDGFSLSLASGSAVKGDKFTIIPTRTGAADISAQLKDASQLAFAAPLSATLTTGNKGSGSVTQPTLTTKLDVNDATANAQMQAGIKNGTPVKIVFGDVANGSQSYSVFNTKGESIGTGTIVPGNNNKVAVNVPVLDNTGNAVLNTDGTAKTFSFEMTVSGSPSKDDSLTVSFNKSGASDNRNAQQLLNLQTKNAVGVSGGSVGTSITGAYSSLIERVGAITSQAELDTKATSAVLTQAKDSRDSVSGVNLDEEAANLVKFQQYYNASAQVISIARSTFDTLINAVR</sequence>
<dbReference type="InterPro" id="IPR001444">
    <property type="entry name" value="Flag_bb_rod_N"/>
</dbReference>
<protein>
    <recommendedName>
        <fullName evidence="4">Flagellar hook-associated protein 1</fullName>
    </recommendedName>
</protein>
<dbReference type="Pfam" id="PF22638">
    <property type="entry name" value="FlgK_D1"/>
    <property type="match status" value="1"/>
</dbReference>
<dbReference type="Pfam" id="PF00460">
    <property type="entry name" value="Flg_bb_rod"/>
    <property type="match status" value="1"/>
</dbReference>
<keyword evidence="12" id="KW-0969">Cilium</keyword>
<evidence type="ECO:0000256" key="2">
    <source>
        <dbReference type="ARBA" id="ARBA00004613"/>
    </source>
</evidence>
<dbReference type="EMBL" id="JADMCD010000017">
    <property type="protein sequence ID" value="MBF8643509.1"/>
    <property type="molecule type" value="Genomic_DNA"/>
</dbReference>
<dbReference type="Pfam" id="PF06429">
    <property type="entry name" value="Flg_bbr_C"/>
    <property type="match status" value="1"/>
</dbReference>
<evidence type="ECO:0000313" key="11">
    <source>
        <dbReference type="EMBL" id="MBF8643509.1"/>
    </source>
</evidence>
<proteinExistence type="inferred from homology"/>
<dbReference type="EMBL" id="UAUF01000013">
    <property type="protein sequence ID" value="SPZ09462.1"/>
    <property type="molecule type" value="Genomic_DNA"/>
</dbReference>
<evidence type="ECO:0000259" key="10">
    <source>
        <dbReference type="Pfam" id="PF22638"/>
    </source>
</evidence>
<evidence type="ECO:0000313" key="12">
    <source>
        <dbReference type="EMBL" id="SPZ09462.1"/>
    </source>
</evidence>
<reference evidence="12 13" key="1">
    <citation type="submission" date="2018-06" db="EMBL/GenBank/DDBJ databases">
        <authorList>
            <consortium name="Pathogen Informatics"/>
            <person name="Doyle S."/>
        </authorList>
    </citation>
    <scope>NUCLEOTIDE SEQUENCE [LARGE SCALE GENOMIC DNA]</scope>
    <source>
        <strain evidence="12 13">NCTC11842</strain>
    </source>
</reference>
<evidence type="ECO:0000256" key="3">
    <source>
        <dbReference type="ARBA" id="ARBA00009677"/>
    </source>
</evidence>
<organism evidence="12 13">
    <name type="scientific">Pseudomonas luteola</name>
    <dbReference type="NCBI Taxonomy" id="47886"/>
    <lineage>
        <taxon>Bacteria</taxon>
        <taxon>Pseudomonadati</taxon>
        <taxon>Pseudomonadota</taxon>
        <taxon>Gammaproteobacteria</taxon>
        <taxon>Pseudomonadales</taxon>
        <taxon>Pseudomonadaceae</taxon>
        <taxon>Pseudomonas</taxon>
    </lineage>
</organism>
<feature type="domain" description="Flagellar basal body rod protein N-terminal" evidence="7">
    <location>
        <begin position="7"/>
        <end position="35"/>
    </location>
</feature>
<dbReference type="Proteomes" id="UP000626180">
    <property type="component" value="Unassembled WGS sequence"/>
</dbReference>
<evidence type="ECO:0000259" key="9">
    <source>
        <dbReference type="Pfam" id="PF21158"/>
    </source>
</evidence>
<keyword evidence="6" id="KW-0975">Bacterial flagellum</keyword>
<accession>A0A2X2CL49</accession>
<dbReference type="PRINTS" id="PR01005">
    <property type="entry name" value="FLGHOOKAP1"/>
</dbReference>
<comment type="subcellular location">
    <subcellularLocation>
        <location evidence="1">Bacterial flagellum</location>
    </subcellularLocation>
    <subcellularLocation>
        <location evidence="2">Secreted</location>
    </subcellularLocation>
</comment>
<dbReference type="PANTHER" id="PTHR30033:SF1">
    <property type="entry name" value="FLAGELLAR HOOK-ASSOCIATED PROTEIN 1"/>
    <property type="match status" value="1"/>
</dbReference>
<feature type="domain" description="Flagellar hook-associated protein 1 D2-like" evidence="9">
    <location>
        <begin position="340"/>
        <end position="420"/>
    </location>
</feature>
<gene>
    <name evidence="12" type="primary">flgK</name>
    <name evidence="11" type="ORF">IRZ65_22860</name>
    <name evidence="12" type="ORF">NCTC11842_03032</name>
</gene>
<dbReference type="InterPro" id="IPR002371">
    <property type="entry name" value="FlgK"/>
</dbReference>
<feature type="domain" description="Flagellar hook-associated protein FlgK helical" evidence="10">
    <location>
        <begin position="93"/>
        <end position="323"/>
    </location>
</feature>
<name>A0A2X2CL49_PSELU</name>
<evidence type="ECO:0000259" key="7">
    <source>
        <dbReference type="Pfam" id="PF00460"/>
    </source>
</evidence>
<feature type="domain" description="Flagellar basal-body/hook protein C-terminal" evidence="8">
    <location>
        <begin position="642"/>
        <end position="680"/>
    </location>
</feature>
<evidence type="ECO:0000256" key="4">
    <source>
        <dbReference type="ARBA" id="ARBA00016244"/>
    </source>
</evidence>
<evidence type="ECO:0000256" key="5">
    <source>
        <dbReference type="ARBA" id="ARBA00022525"/>
    </source>
</evidence>
<dbReference type="Pfam" id="PF21158">
    <property type="entry name" value="flgK_1st_1"/>
    <property type="match status" value="1"/>
</dbReference>
<dbReference type="GO" id="GO:0005198">
    <property type="term" value="F:structural molecule activity"/>
    <property type="evidence" value="ECO:0007669"/>
    <property type="project" value="InterPro"/>
</dbReference>
<evidence type="ECO:0000256" key="1">
    <source>
        <dbReference type="ARBA" id="ARBA00004365"/>
    </source>
</evidence>
<dbReference type="RefSeq" id="WP_010797884.1">
    <property type="nucleotide sequence ID" value="NZ_CP069262.1"/>
</dbReference>
<evidence type="ECO:0000313" key="14">
    <source>
        <dbReference type="Proteomes" id="UP000626180"/>
    </source>
</evidence>
<keyword evidence="5" id="KW-0964">Secreted</keyword>